<protein>
    <submittedName>
        <fullName evidence="2">Uncharacterized protein</fullName>
    </submittedName>
</protein>
<reference evidence="2 3" key="1">
    <citation type="submission" date="2021-07" db="EMBL/GenBank/DDBJ databases">
        <title>The draft genome sequence of Sphingomicrobium sp. B8.</title>
        <authorList>
            <person name="Mu L."/>
        </authorList>
    </citation>
    <scope>NUCLEOTIDE SEQUENCE [LARGE SCALE GENOMIC DNA]</scope>
    <source>
        <strain evidence="2 3">B8</strain>
    </source>
</reference>
<keyword evidence="3" id="KW-1185">Reference proteome</keyword>
<evidence type="ECO:0000313" key="2">
    <source>
        <dbReference type="EMBL" id="MBW0145531.1"/>
    </source>
</evidence>
<accession>A0ABS6V7K8</accession>
<evidence type="ECO:0000256" key="1">
    <source>
        <dbReference type="SAM" id="SignalP"/>
    </source>
</evidence>
<feature type="signal peptide" evidence="1">
    <location>
        <begin position="1"/>
        <end position="23"/>
    </location>
</feature>
<comment type="caution">
    <text evidence="2">The sequence shown here is derived from an EMBL/GenBank/DDBJ whole genome shotgun (WGS) entry which is preliminary data.</text>
</comment>
<proteinExistence type="predicted"/>
<sequence length="111" mass="11596">MWKMLLVAPLMALATPAAVSAQATDFTLVNGTGKALGNLSIRRTGSNEWRPLGAAPAPDASQSVAFNDPDCAFDIRAEASSGPIVWTGVNLCEVSAVTLREAGGTPYAEYR</sequence>
<dbReference type="EMBL" id="JAHVAH010000001">
    <property type="protein sequence ID" value="MBW0145531.1"/>
    <property type="molecule type" value="Genomic_DNA"/>
</dbReference>
<name>A0ABS6V7K8_9SPHN</name>
<gene>
    <name evidence="2" type="ORF">KTQ36_09525</name>
</gene>
<feature type="chain" id="PRO_5047488142" evidence="1">
    <location>
        <begin position="24"/>
        <end position="111"/>
    </location>
</feature>
<dbReference type="Proteomes" id="UP000698028">
    <property type="component" value="Unassembled WGS sequence"/>
</dbReference>
<dbReference type="RefSeq" id="WP_218633429.1">
    <property type="nucleotide sequence ID" value="NZ_JAHVAH010000001.1"/>
</dbReference>
<organism evidence="2 3">
    <name type="scientific">Sphingomicrobium clamense</name>
    <dbReference type="NCBI Taxonomy" id="2851013"/>
    <lineage>
        <taxon>Bacteria</taxon>
        <taxon>Pseudomonadati</taxon>
        <taxon>Pseudomonadota</taxon>
        <taxon>Alphaproteobacteria</taxon>
        <taxon>Sphingomonadales</taxon>
        <taxon>Sphingomonadaceae</taxon>
        <taxon>Sphingomicrobium</taxon>
    </lineage>
</organism>
<evidence type="ECO:0000313" key="3">
    <source>
        <dbReference type="Proteomes" id="UP000698028"/>
    </source>
</evidence>
<keyword evidence="1" id="KW-0732">Signal</keyword>